<reference evidence="3" key="1">
    <citation type="submission" date="2023-07" db="EMBL/GenBank/DDBJ databases">
        <title>30 novel species of actinomycetes from the DSMZ collection.</title>
        <authorList>
            <person name="Nouioui I."/>
        </authorList>
    </citation>
    <scope>NUCLEOTIDE SEQUENCE [LARGE SCALE GENOMIC DNA]</scope>
    <source>
        <strain evidence="3">DSM 41699</strain>
    </source>
</reference>
<comment type="caution">
    <text evidence="2">The sequence shown here is derived from an EMBL/GenBank/DDBJ whole genome shotgun (WGS) entry which is preliminary data.</text>
</comment>
<dbReference type="EMBL" id="JAVREY010000558">
    <property type="protein sequence ID" value="MDT0470514.1"/>
    <property type="molecule type" value="Genomic_DNA"/>
</dbReference>
<protein>
    <submittedName>
        <fullName evidence="2">IS630 family transposase</fullName>
    </submittedName>
</protein>
<accession>A0ABU2UBK2</accession>
<proteinExistence type="predicted"/>
<dbReference type="Proteomes" id="UP001183809">
    <property type="component" value="Unassembled WGS sequence"/>
</dbReference>
<organism evidence="2 3">
    <name type="scientific">Streptomyces gibsoniae</name>
    <dbReference type="NCBI Taxonomy" id="3075529"/>
    <lineage>
        <taxon>Bacteria</taxon>
        <taxon>Bacillati</taxon>
        <taxon>Actinomycetota</taxon>
        <taxon>Actinomycetes</taxon>
        <taxon>Kitasatosporales</taxon>
        <taxon>Streptomycetaceae</taxon>
        <taxon>Streptomyces</taxon>
    </lineage>
</organism>
<evidence type="ECO:0000313" key="3">
    <source>
        <dbReference type="Proteomes" id="UP001183809"/>
    </source>
</evidence>
<gene>
    <name evidence="1" type="ORF">RM764_46100</name>
    <name evidence="2" type="ORF">RM764_47810</name>
</gene>
<evidence type="ECO:0000313" key="1">
    <source>
        <dbReference type="EMBL" id="MDT0470194.1"/>
    </source>
</evidence>
<dbReference type="EMBL" id="JAVREY010000197">
    <property type="protein sequence ID" value="MDT0470194.1"/>
    <property type="molecule type" value="Genomic_DNA"/>
</dbReference>
<keyword evidence="3" id="KW-1185">Reference proteome</keyword>
<evidence type="ECO:0000313" key="2">
    <source>
        <dbReference type="EMBL" id="MDT0470514.1"/>
    </source>
</evidence>
<reference evidence="2" key="2">
    <citation type="submission" date="2024-05" db="EMBL/GenBank/DDBJ databases">
        <title>30 novel species of actinomycetes from the DSMZ collection.</title>
        <authorList>
            <person name="Nouioui I."/>
        </authorList>
    </citation>
    <scope>NUCLEOTIDE SEQUENCE</scope>
    <source>
        <strain evidence="2 3">DSM 41699</strain>
    </source>
</reference>
<feature type="non-terminal residue" evidence="2">
    <location>
        <position position="1"/>
    </location>
</feature>
<name>A0ABU2UBK2_9ACTN</name>
<sequence length="41" mass="4826">DLRAWIKNWNEDPKPFVWTKTAEEILDSLARYIQRISGAGH</sequence>